<sequence>MRYPYSLSSGITVTEKTVSKREEPTASLLLRNCMLKADISSKHEIDIAVFNSSLEDLEEQSRDMRAQLESSRQLSADLEKQLFMRPPPEVVIEKFKEGQNYKDLLIDDIVSIMKTFSLKVYEEFHGVHSMFPEFVREHFRKEYVVDLTDGEEESDDNSNDTLSSCLLLQFIRSGAYDSPYFVRSLLFGVELGLRLGFAGFKEPKHKISFFELPNFDHSIVKSCHQLFIPLHSVQGFVPELISEVEIFSHLLPILLLVETELSYIG</sequence>
<feature type="coiled-coil region" evidence="1">
    <location>
        <begin position="47"/>
        <end position="81"/>
    </location>
</feature>
<keyword evidence="3" id="KW-1185">Reference proteome</keyword>
<dbReference type="EMBL" id="BAABME010012098">
    <property type="protein sequence ID" value="GAA0184707.1"/>
    <property type="molecule type" value="Genomic_DNA"/>
</dbReference>
<organism evidence="2 3">
    <name type="scientific">Lithospermum erythrorhizon</name>
    <name type="common">Purple gromwell</name>
    <name type="synonym">Lithospermum officinale var. erythrorhizon</name>
    <dbReference type="NCBI Taxonomy" id="34254"/>
    <lineage>
        <taxon>Eukaryota</taxon>
        <taxon>Viridiplantae</taxon>
        <taxon>Streptophyta</taxon>
        <taxon>Embryophyta</taxon>
        <taxon>Tracheophyta</taxon>
        <taxon>Spermatophyta</taxon>
        <taxon>Magnoliopsida</taxon>
        <taxon>eudicotyledons</taxon>
        <taxon>Gunneridae</taxon>
        <taxon>Pentapetalae</taxon>
        <taxon>asterids</taxon>
        <taxon>lamiids</taxon>
        <taxon>Boraginales</taxon>
        <taxon>Boraginaceae</taxon>
        <taxon>Boraginoideae</taxon>
        <taxon>Lithospermeae</taxon>
        <taxon>Lithospermum</taxon>
    </lineage>
</organism>
<proteinExistence type="predicted"/>
<evidence type="ECO:0000313" key="2">
    <source>
        <dbReference type="EMBL" id="GAA0184707.1"/>
    </source>
</evidence>
<comment type="caution">
    <text evidence="2">The sequence shown here is derived from an EMBL/GenBank/DDBJ whole genome shotgun (WGS) entry which is preliminary data.</text>
</comment>
<keyword evidence="1" id="KW-0175">Coiled coil</keyword>
<accession>A0AAV3RWG3</accession>
<evidence type="ECO:0000256" key="1">
    <source>
        <dbReference type="SAM" id="Coils"/>
    </source>
</evidence>
<dbReference type="AlphaFoldDB" id="A0AAV3RWG3"/>
<dbReference type="Proteomes" id="UP001454036">
    <property type="component" value="Unassembled WGS sequence"/>
</dbReference>
<gene>
    <name evidence="2" type="ORF">LIER_31995</name>
</gene>
<protein>
    <submittedName>
        <fullName evidence="2">Uncharacterized protein</fullName>
    </submittedName>
</protein>
<evidence type="ECO:0000313" key="3">
    <source>
        <dbReference type="Proteomes" id="UP001454036"/>
    </source>
</evidence>
<name>A0AAV3RWG3_LITER</name>
<reference evidence="2 3" key="1">
    <citation type="submission" date="2024-01" db="EMBL/GenBank/DDBJ databases">
        <title>The complete chloroplast genome sequence of Lithospermum erythrorhizon: insights into the phylogenetic relationship among Boraginaceae species and the maternal lineages of purple gromwells.</title>
        <authorList>
            <person name="Okada T."/>
            <person name="Watanabe K."/>
        </authorList>
    </citation>
    <scope>NUCLEOTIDE SEQUENCE [LARGE SCALE GENOMIC DNA]</scope>
</reference>